<sequence length="93" mass="10120">MNKLIQSTLIAALVLAAQAVAAHDPKEHEKEAAAKNAGPDCAQMKDMDKSKMDMNDPVMKAMHEKCMGQIGHEDMDHTDGESKAPAKADEHKH</sequence>
<dbReference type="Proteomes" id="UP000248330">
    <property type="component" value="Unassembled WGS sequence"/>
</dbReference>
<feature type="region of interest" description="Disordered" evidence="1">
    <location>
        <begin position="69"/>
        <end position="93"/>
    </location>
</feature>
<reference evidence="3 4" key="1">
    <citation type="submission" date="2018-04" db="EMBL/GenBank/DDBJ databases">
        <title>Genomic Encyclopedia of Type Strains, Phase IV (KMG-IV): sequencing the most valuable type-strain genomes for metagenomic binning, comparative biology and taxonomic classification.</title>
        <authorList>
            <person name="Goeker M."/>
        </authorList>
    </citation>
    <scope>NUCLEOTIDE SEQUENCE [LARGE SCALE GENOMIC DNA]</scope>
    <source>
        <strain evidence="3 4">DSM 104150</strain>
    </source>
</reference>
<feature type="compositionally biased region" description="Basic and acidic residues" evidence="1">
    <location>
        <begin position="23"/>
        <end position="33"/>
    </location>
</feature>
<proteinExistence type="predicted"/>
<evidence type="ECO:0000256" key="2">
    <source>
        <dbReference type="SAM" id="SignalP"/>
    </source>
</evidence>
<dbReference type="EMBL" id="QICN01000015">
    <property type="protein sequence ID" value="PXV63700.1"/>
    <property type="molecule type" value="Genomic_DNA"/>
</dbReference>
<dbReference type="OrthoDB" id="6717779at2"/>
<organism evidence="3 4">
    <name type="scientific">Sinimarinibacterium flocculans</name>
    <dbReference type="NCBI Taxonomy" id="985250"/>
    <lineage>
        <taxon>Bacteria</taxon>
        <taxon>Pseudomonadati</taxon>
        <taxon>Pseudomonadota</taxon>
        <taxon>Gammaproteobacteria</taxon>
        <taxon>Nevskiales</taxon>
        <taxon>Nevskiaceae</taxon>
        <taxon>Sinimarinibacterium</taxon>
    </lineage>
</organism>
<dbReference type="RefSeq" id="WP_110266844.1">
    <property type="nucleotide sequence ID" value="NZ_CAKZQT010000014.1"/>
</dbReference>
<evidence type="ECO:0000313" key="3">
    <source>
        <dbReference type="EMBL" id="PXV63700.1"/>
    </source>
</evidence>
<feature type="chain" id="PRO_5016366607" description="Pentapeptide MXKDX repeat protein" evidence="2">
    <location>
        <begin position="22"/>
        <end position="93"/>
    </location>
</feature>
<gene>
    <name evidence="3" type="ORF">C8D93_1159</name>
</gene>
<protein>
    <recommendedName>
        <fullName evidence="5">Pentapeptide MXKDX repeat protein</fullName>
    </recommendedName>
</protein>
<keyword evidence="4" id="KW-1185">Reference proteome</keyword>
<evidence type="ECO:0000256" key="1">
    <source>
        <dbReference type="SAM" id="MobiDB-lite"/>
    </source>
</evidence>
<feature type="region of interest" description="Disordered" evidence="1">
    <location>
        <begin position="23"/>
        <end position="51"/>
    </location>
</feature>
<keyword evidence="2" id="KW-0732">Signal</keyword>
<evidence type="ECO:0000313" key="4">
    <source>
        <dbReference type="Proteomes" id="UP000248330"/>
    </source>
</evidence>
<comment type="caution">
    <text evidence="3">The sequence shown here is derived from an EMBL/GenBank/DDBJ whole genome shotgun (WGS) entry which is preliminary data.</text>
</comment>
<accession>A0A318E613</accession>
<feature type="signal peptide" evidence="2">
    <location>
        <begin position="1"/>
        <end position="21"/>
    </location>
</feature>
<evidence type="ECO:0008006" key="5">
    <source>
        <dbReference type="Google" id="ProtNLM"/>
    </source>
</evidence>
<name>A0A318E613_9GAMM</name>
<dbReference type="AlphaFoldDB" id="A0A318E613"/>